<dbReference type="PANTHER" id="PTHR24074">
    <property type="entry name" value="CO-CHAPERONE PROTEIN DJLA"/>
    <property type="match status" value="1"/>
</dbReference>
<name>A0A1H4BN46_9BACT</name>
<feature type="domain" description="J" evidence="1">
    <location>
        <begin position="47"/>
        <end position="102"/>
    </location>
</feature>
<dbReference type="SUPFAM" id="SSF46565">
    <property type="entry name" value="Chaperone J-domain"/>
    <property type="match status" value="1"/>
</dbReference>
<evidence type="ECO:0000259" key="1">
    <source>
        <dbReference type="PROSITE" id="PS50076"/>
    </source>
</evidence>
<dbReference type="PRINTS" id="PR00625">
    <property type="entry name" value="JDOMAIN"/>
</dbReference>
<dbReference type="CDD" id="cd06257">
    <property type="entry name" value="DnaJ"/>
    <property type="match status" value="1"/>
</dbReference>
<dbReference type="AlphaFoldDB" id="A0A1H4BN46"/>
<dbReference type="InterPro" id="IPR001623">
    <property type="entry name" value="DnaJ_domain"/>
</dbReference>
<dbReference type="Pfam" id="PF00226">
    <property type="entry name" value="DnaJ"/>
    <property type="match status" value="1"/>
</dbReference>
<proteinExistence type="predicted"/>
<dbReference type="SMART" id="SM00271">
    <property type="entry name" value="DnaJ"/>
    <property type="match status" value="1"/>
</dbReference>
<reference evidence="3" key="1">
    <citation type="submission" date="2016-10" db="EMBL/GenBank/DDBJ databases">
        <authorList>
            <person name="Varghese N."/>
            <person name="Submissions S."/>
        </authorList>
    </citation>
    <scope>NUCLEOTIDE SEQUENCE [LARGE SCALE GENOMIC DNA]</scope>
    <source>
        <strain evidence="3">DSM 23920</strain>
    </source>
</reference>
<dbReference type="InterPro" id="IPR036869">
    <property type="entry name" value="J_dom_sf"/>
</dbReference>
<dbReference type="STRING" id="408074.SAMN05660909_02181"/>
<sequence>MAKSFLDGYKTYDTRDGYGNAKQWKKAFNQRMSKEEAESILSRQQETPYNILQISPGATQAEIKKAYRQLIKEWHPDKNQHRSEEAEEMSKKIIAAFSMLSH</sequence>
<dbReference type="PROSITE" id="PS50076">
    <property type="entry name" value="DNAJ_2"/>
    <property type="match status" value="1"/>
</dbReference>
<dbReference type="Proteomes" id="UP000199656">
    <property type="component" value="Unassembled WGS sequence"/>
</dbReference>
<dbReference type="OrthoDB" id="9779889at2"/>
<dbReference type="InterPro" id="IPR050817">
    <property type="entry name" value="DjlA_DnaK_co-chaperone"/>
</dbReference>
<dbReference type="EMBL" id="FNRL01000008">
    <property type="protein sequence ID" value="SEA49549.1"/>
    <property type="molecule type" value="Genomic_DNA"/>
</dbReference>
<gene>
    <name evidence="2" type="ORF">SAMN05660909_02181</name>
</gene>
<evidence type="ECO:0000313" key="3">
    <source>
        <dbReference type="Proteomes" id="UP000199656"/>
    </source>
</evidence>
<organism evidence="2 3">
    <name type="scientific">Chitinophaga terrae</name>
    <name type="common">ex Kim and Jung 2007</name>
    <dbReference type="NCBI Taxonomy" id="408074"/>
    <lineage>
        <taxon>Bacteria</taxon>
        <taxon>Pseudomonadati</taxon>
        <taxon>Bacteroidota</taxon>
        <taxon>Chitinophagia</taxon>
        <taxon>Chitinophagales</taxon>
        <taxon>Chitinophagaceae</taxon>
        <taxon>Chitinophaga</taxon>
    </lineage>
</organism>
<keyword evidence="3" id="KW-1185">Reference proteome</keyword>
<evidence type="ECO:0000313" key="2">
    <source>
        <dbReference type="EMBL" id="SEA49549.1"/>
    </source>
</evidence>
<dbReference type="RefSeq" id="WP_089761481.1">
    <property type="nucleotide sequence ID" value="NZ_BKAT01000011.1"/>
</dbReference>
<accession>A0A1H4BN46</accession>
<protein>
    <submittedName>
        <fullName evidence="2">DnaJ domain-containing protein</fullName>
    </submittedName>
</protein>
<dbReference type="Gene3D" id="1.10.287.110">
    <property type="entry name" value="DnaJ domain"/>
    <property type="match status" value="1"/>
</dbReference>